<feature type="domain" description="GH84" evidence="6">
    <location>
        <begin position="178"/>
        <end position="458"/>
    </location>
</feature>
<keyword evidence="8" id="KW-1185">Reference proteome</keyword>
<evidence type="ECO:0000256" key="3">
    <source>
        <dbReference type="PROSITE-ProRule" id="PRU01353"/>
    </source>
</evidence>
<feature type="domain" description="F5/8 type C" evidence="5">
    <location>
        <begin position="622"/>
        <end position="766"/>
    </location>
</feature>
<dbReference type="InterPro" id="IPR011496">
    <property type="entry name" value="O-GlcNAcase_cat"/>
</dbReference>
<sequence>MPPSRPSALVLAASLLLTAPVAAAEPAEAQTAPIAVTPAAQQAKARSDGFPVPPVVGLVRTGDGDRYAEAHVRRTLADAGVTRVVATDGDDPRTPVTIYLGDGDAALDGLGVKNADGLPPEGYVLAAGHSGGHKVIVLDGADADGTYYAALSLRQLVEHRQGADRMPGVEVRDWPAMRYRGSIEGFYGTPWSHQDRLDHLNYLGGHKMNTYEYAPKDDPYHRDRWREPYPPDKLAQLGELIARARENHVDFTFALSPGLSICYTSPQDVQALLAKFEAVYALGGRSFTIPMDDIDAGRWNCEGDRARYGSPGGAGAGRAQSEVINAAQAWATAKGDVAPLQMVPTEYYDASESPYKKALREVLDQKVVVHWTGMGVVPATITKAQAARARQVFGHEILVWDNYPVNDYNPGRLHLADYAGREPGLSEHLAGIVSNPMNQAAVSEIALYSFADFGWNDRVYDAEASWLRALDEVASGSEEVVSALRDVADLSSYDGTVHHEQAPVLAAEVEEFWPAWRAGKPTTLRARAERLLAAPAVIAAGVKDQAFLDEARSWLDATGLWAKAVLKALDVLDAVRSGDGAAAVGARRDALDLVTAAKAIRDARAPHSTTFPRVGDGVLDRFVTQALGELDRWIGVVAGRAAASSTLGTYADNTPDRMVDGDPGTFYWSNAAPGAGDAVTVDLGATTPIGDVAVLMGKPSSPDDFIHAGVLEYSADGVAWTRLATGTTAEVKATAPDGTRARYVRYRATGGNDYWLVVREFQVTAVGDDVTRLTVSGGPAGANPRAAADGDLGTAWTASGAPAAGDALQVTLSRQRLIDRVIVVGTGEAEVQVRTAGQWQPVGGLTGPYTELDVADVTADAIRLAWTAGSAAPKITEIVPRYGDVPAAVLSVDPAALDTAAGEEATLTLSATSTRAAAVTGTLSVKGPAGWKLPADREATLPRGGELNVPVAFTPTGSGTLEISFAGVTAAVAVKAHRAVAEANLAKGRPVTASSVEGGTAFAAGNAVDGDLATRWSSGYADAEWLTVDLGSAVDVGKVVLRWEAAYGKAYRLESSADGRTWAPLAVVADGDGGVDEVWIDQANSTRHLRVQGVERALTWGYSLWEVEVHTVAKA</sequence>
<gene>
    <name evidence="7" type="ORF">SAMN05660976_05629</name>
</gene>
<dbReference type="InterPro" id="IPR029018">
    <property type="entry name" value="Hex-like_dom2"/>
</dbReference>
<dbReference type="AlphaFoldDB" id="A0A1H7ZUU4"/>
<keyword evidence="2 3" id="KW-0326">Glycosidase</keyword>
<proteinExistence type="inferred from homology"/>
<dbReference type="Proteomes" id="UP000198953">
    <property type="component" value="Unassembled WGS sequence"/>
</dbReference>
<evidence type="ECO:0000259" key="5">
    <source>
        <dbReference type="PROSITE" id="PS50022"/>
    </source>
</evidence>
<name>A0A1H7ZUU4_9ACTN</name>
<dbReference type="OrthoDB" id="9760892at2"/>
<dbReference type="STRING" id="46177.SAMN05660976_05629"/>
<dbReference type="RefSeq" id="WP_091103694.1">
    <property type="nucleotide sequence ID" value="NZ_FOBF01000015.1"/>
</dbReference>
<dbReference type="Gene3D" id="3.30.379.10">
    <property type="entry name" value="Chitobiase/beta-hexosaminidase domain 2-like"/>
    <property type="match status" value="1"/>
</dbReference>
<reference evidence="7 8" key="1">
    <citation type="submission" date="2016-10" db="EMBL/GenBank/DDBJ databases">
        <authorList>
            <person name="de Groot N.N."/>
        </authorList>
    </citation>
    <scope>NUCLEOTIDE SEQUENCE [LARGE SCALE GENOMIC DNA]</scope>
    <source>
        <strain evidence="7 8">DSM 43357</strain>
    </source>
</reference>
<keyword evidence="4" id="KW-0732">Signal</keyword>
<dbReference type="InterPro" id="IPR017853">
    <property type="entry name" value="GH"/>
</dbReference>
<dbReference type="GO" id="GO:1901135">
    <property type="term" value="P:carbohydrate derivative metabolic process"/>
    <property type="evidence" value="ECO:0007669"/>
    <property type="project" value="UniProtKB-ARBA"/>
</dbReference>
<evidence type="ECO:0000313" key="7">
    <source>
        <dbReference type="EMBL" id="SEM62053.1"/>
    </source>
</evidence>
<dbReference type="InterPro" id="IPR015882">
    <property type="entry name" value="HEX_bac_N"/>
</dbReference>
<feature type="domain" description="F5/8 type C" evidence="5">
    <location>
        <begin position="973"/>
        <end position="1112"/>
    </location>
</feature>
<dbReference type="Pfam" id="PF00754">
    <property type="entry name" value="F5_F8_type_C"/>
    <property type="match status" value="2"/>
</dbReference>
<accession>A0A1H7ZUU4</accession>
<protein>
    <submittedName>
        <fullName evidence="7">Hyaluronoglucosaminidase</fullName>
    </submittedName>
</protein>
<dbReference type="SUPFAM" id="SSF140657">
    <property type="entry name" value="Hyaluronidase post-catalytic domain-like"/>
    <property type="match status" value="1"/>
</dbReference>
<dbReference type="SUPFAM" id="SSF55545">
    <property type="entry name" value="beta-N-acetylhexosaminidase-like domain"/>
    <property type="match status" value="1"/>
</dbReference>
<dbReference type="InterPro" id="IPR008979">
    <property type="entry name" value="Galactose-bd-like_sf"/>
</dbReference>
<dbReference type="InterPro" id="IPR051822">
    <property type="entry name" value="Glycosyl_Hydrolase_84"/>
</dbReference>
<evidence type="ECO:0000256" key="1">
    <source>
        <dbReference type="ARBA" id="ARBA00022801"/>
    </source>
</evidence>
<keyword evidence="1 3" id="KW-0378">Hydrolase</keyword>
<dbReference type="PROSITE" id="PS50022">
    <property type="entry name" value="FA58C_3"/>
    <property type="match status" value="2"/>
</dbReference>
<evidence type="ECO:0000256" key="4">
    <source>
        <dbReference type="SAM" id="SignalP"/>
    </source>
</evidence>
<dbReference type="Pfam" id="PF07555">
    <property type="entry name" value="NAGidase"/>
    <property type="match status" value="1"/>
</dbReference>
<evidence type="ECO:0000259" key="6">
    <source>
        <dbReference type="PROSITE" id="PS52009"/>
    </source>
</evidence>
<dbReference type="PANTHER" id="PTHR13170">
    <property type="entry name" value="O-GLCNACASE"/>
    <property type="match status" value="1"/>
</dbReference>
<evidence type="ECO:0000313" key="8">
    <source>
        <dbReference type="Proteomes" id="UP000198953"/>
    </source>
</evidence>
<evidence type="ECO:0000256" key="2">
    <source>
        <dbReference type="ARBA" id="ARBA00023295"/>
    </source>
</evidence>
<feature type="chain" id="PRO_5039339318" evidence="4">
    <location>
        <begin position="24"/>
        <end position="1115"/>
    </location>
</feature>
<dbReference type="InterPro" id="IPR000421">
    <property type="entry name" value="FA58C"/>
</dbReference>
<dbReference type="Gene3D" id="3.20.20.80">
    <property type="entry name" value="Glycosidases"/>
    <property type="match status" value="1"/>
</dbReference>
<dbReference type="SUPFAM" id="SSF51445">
    <property type="entry name" value="(Trans)glycosidases"/>
    <property type="match status" value="1"/>
</dbReference>
<dbReference type="GO" id="GO:0015929">
    <property type="term" value="F:hexosaminidase activity"/>
    <property type="evidence" value="ECO:0007669"/>
    <property type="project" value="UniProtKB-ARBA"/>
</dbReference>
<comment type="similarity">
    <text evidence="3">Belongs to the glycosyl hydrolase 84 family.</text>
</comment>
<dbReference type="Pfam" id="PF02838">
    <property type="entry name" value="Glyco_hydro_20b"/>
    <property type="match status" value="1"/>
</dbReference>
<dbReference type="PANTHER" id="PTHR13170:SF16">
    <property type="entry name" value="PROTEIN O-GLCNACASE"/>
    <property type="match status" value="1"/>
</dbReference>
<dbReference type="SUPFAM" id="SSF49785">
    <property type="entry name" value="Galactose-binding domain-like"/>
    <property type="match status" value="3"/>
</dbReference>
<organism evidence="7 8">
    <name type="scientific">Nonomuraea pusilla</name>
    <dbReference type="NCBI Taxonomy" id="46177"/>
    <lineage>
        <taxon>Bacteria</taxon>
        <taxon>Bacillati</taxon>
        <taxon>Actinomycetota</taxon>
        <taxon>Actinomycetes</taxon>
        <taxon>Streptosporangiales</taxon>
        <taxon>Streptosporangiaceae</taxon>
        <taxon>Nonomuraea</taxon>
    </lineage>
</organism>
<feature type="signal peptide" evidence="4">
    <location>
        <begin position="1"/>
        <end position="23"/>
    </location>
</feature>
<dbReference type="Gene3D" id="2.60.120.260">
    <property type="entry name" value="Galactose-binding domain-like"/>
    <property type="match status" value="3"/>
</dbReference>
<dbReference type="EMBL" id="FOBF01000015">
    <property type="protein sequence ID" value="SEM62053.1"/>
    <property type="molecule type" value="Genomic_DNA"/>
</dbReference>
<dbReference type="PROSITE" id="PS52009">
    <property type="entry name" value="GH84"/>
    <property type="match status" value="1"/>
</dbReference>
<dbReference type="GO" id="GO:0005975">
    <property type="term" value="P:carbohydrate metabolic process"/>
    <property type="evidence" value="ECO:0007669"/>
    <property type="project" value="UniProtKB-ARBA"/>
</dbReference>
<dbReference type="Gene3D" id="1.20.58.460">
    <property type="entry name" value="Hyaluronidase post-catalytic domain-like"/>
    <property type="match status" value="1"/>
</dbReference>
<feature type="active site" description="Proton donor" evidence="3">
    <location>
        <position position="293"/>
    </location>
</feature>